<dbReference type="AlphaFoldDB" id="A0A8K0P5J2"/>
<keyword evidence="3" id="KW-1185">Reference proteome</keyword>
<reference evidence="2" key="1">
    <citation type="submission" date="2013-04" db="EMBL/GenBank/DDBJ databases">
        <authorList>
            <person name="Qu J."/>
            <person name="Murali S.C."/>
            <person name="Bandaranaike D."/>
            <person name="Bellair M."/>
            <person name="Blankenburg K."/>
            <person name="Chao H."/>
            <person name="Dinh H."/>
            <person name="Doddapaneni H."/>
            <person name="Downs B."/>
            <person name="Dugan-Rocha S."/>
            <person name="Elkadiri S."/>
            <person name="Gnanaolivu R.D."/>
            <person name="Hernandez B."/>
            <person name="Javaid M."/>
            <person name="Jayaseelan J.C."/>
            <person name="Lee S."/>
            <person name="Li M."/>
            <person name="Ming W."/>
            <person name="Munidasa M."/>
            <person name="Muniz J."/>
            <person name="Nguyen L."/>
            <person name="Ongeri F."/>
            <person name="Osuji N."/>
            <person name="Pu L.-L."/>
            <person name="Puazo M."/>
            <person name="Qu C."/>
            <person name="Quiroz J."/>
            <person name="Raj R."/>
            <person name="Weissenberger G."/>
            <person name="Xin Y."/>
            <person name="Zou X."/>
            <person name="Han Y."/>
            <person name="Richards S."/>
            <person name="Worley K."/>
            <person name="Muzny D."/>
            <person name="Gibbs R."/>
        </authorList>
    </citation>
    <scope>NUCLEOTIDE SEQUENCE</scope>
    <source>
        <strain evidence="2">Sampled in the wild</strain>
    </source>
</reference>
<feature type="compositionally biased region" description="Acidic residues" evidence="1">
    <location>
        <begin position="84"/>
        <end position="102"/>
    </location>
</feature>
<gene>
    <name evidence="2" type="ORF">J437_LFUL013073</name>
</gene>
<dbReference type="OrthoDB" id="6740702at2759"/>
<organism evidence="2 3">
    <name type="scientific">Ladona fulva</name>
    <name type="common">Scarce chaser dragonfly</name>
    <name type="synonym">Libellula fulva</name>
    <dbReference type="NCBI Taxonomy" id="123851"/>
    <lineage>
        <taxon>Eukaryota</taxon>
        <taxon>Metazoa</taxon>
        <taxon>Ecdysozoa</taxon>
        <taxon>Arthropoda</taxon>
        <taxon>Hexapoda</taxon>
        <taxon>Insecta</taxon>
        <taxon>Pterygota</taxon>
        <taxon>Palaeoptera</taxon>
        <taxon>Odonata</taxon>
        <taxon>Epiprocta</taxon>
        <taxon>Anisoptera</taxon>
        <taxon>Libelluloidea</taxon>
        <taxon>Libellulidae</taxon>
        <taxon>Ladona</taxon>
    </lineage>
</organism>
<dbReference type="EMBL" id="KZ308686">
    <property type="protein sequence ID" value="KAG8233073.1"/>
    <property type="molecule type" value="Genomic_DNA"/>
</dbReference>
<evidence type="ECO:0000256" key="1">
    <source>
        <dbReference type="SAM" id="MobiDB-lite"/>
    </source>
</evidence>
<proteinExistence type="predicted"/>
<comment type="caution">
    <text evidence="2">The sequence shown here is derived from an EMBL/GenBank/DDBJ whole genome shotgun (WGS) entry which is preliminary data.</text>
</comment>
<feature type="region of interest" description="Disordered" evidence="1">
    <location>
        <begin position="81"/>
        <end position="141"/>
    </location>
</feature>
<dbReference type="Proteomes" id="UP000792457">
    <property type="component" value="Unassembled WGS sequence"/>
</dbReference>
<reference evidence="2" key="2">
    <citation type="submission" date="2017-10" db="EMBL/GenBank/DDBJ databases">
        <title>Ladona fulva Genome sequencing and assembly.</title>
        <authorList>
            <person name="Murali S."/>
            <person name="Richards S."/>
            <person name="Bandaranaike D."/>
            <person name="Bellair M."/>
            <person name="Blankenburg K."/>
            <person name="Chao H."/>
            <person name="Dinh H."/>
            <person name="Doddapaneni H."/>
            <person name="Dugan-Rocha S."/>
            <person name="Elkadiri S."/>
            <person name="Gnanaolivu R."/>
            <person name="Hernandez B."/>
            <person name="Skinner E."/>
            <person name="Javaid M."/>
            <person name="Lee S."/>
            <person name="Li M."/>
            <person name="Ming W."/>
            <person name="Munidasa M."/>
            <person name="Muniz J."/>
            <person name="Nguyen L."/>
            <person name="Hughes D."/>
            <person name="Osuji N."/>
            <person name="Pu L.-L."/>
            <person name="Puazo M."/>
            <person name="Qu C."/>
            <person name="Quiroz J."/>
            <person name="Raj R."/>
            <person name="Weissenberger G."/>
            <person name="Xin Y."/>
            <person name="Zou X."/>
            <person name="Han Y."/>
            <person name="Worley K."/>
            <person name="Muzny D."/>
            <person name="Gibbs R."/>
        </authorList>
    </citation>
    <scope>NUCLEOTIDE SEQUENCE</scope>
    <source>
        <strain evidence="2">Sampled in the wild</strain>
    </source>
</reference>
<name>A0A8K0P5J2_LADFU</name>
<sequence>MIEKKEVMDWVKFLENNPGWDEDGDDVSENMKQKSIDIITIDIDMDNDGGAISDREKKNSGNLDDQDKKYNFKKIYQEIPVIDLGDDDEDDDHGEEKTEEEIQCGGGDCGSKNSNATSGNINIDVNNGDGSSTDAQNTTVSNGETAAEAVQDEGVSASESQEPEIIERQDFPFHILSEKERYFKRFNMCGREVKIMLTPLNKGNPLLWFENAMEQLLEYFKCKSVQDADQMGMSIRNDGSPDKEIAISFRRSDQLKPEVISTVISKVVQSNDAFLTSAPLTISLHHIAMPVGRGGGRFTRPNMLSFSDFCRRKRSIICINNSDNLCLARSIVVAMSLHSDDDSTKKRVQRDSGLVQTSRAQALCAKYDVDLTNGGGVEEIKQFQRGLNGWKITVFTDRKGREVLFEGPDGVENKRIDLIYEDHHFNVIKSLTGVMPSPGSELDTLHPLPLPYLAG</sequence>
<accession>A0A8K0P5J2</accession>
<feature type="compositionally biased region" description="Low complexity" evidence="1">
    <location>
        <begin position="119"/>
        <end position="130"/>
    </location>
</feature>
<evidence type="ECO:0000313" key="2">
    <source>
        <dbReference type="EMBL" id="KAG8233073.1"/>
    </source>
</evidence>
<protein>
    <submittedName>
        <fullName evidence="2">Uncharacterized protein</fullName>
    </submittedName>
</protein>
<evidence type="ECO:0000313" key="3">
    <source>
        <dbReference type="Proteomes" id="UP000792457"/>
    </source>
</evidence>
<feature type="compositionally biased region" description="Polar residues" evidence="1">
    <location>
        <begin position="131"/>
        <end position="141"/>
    </location>
</feature>